<comment type="caution">
    <text evidence="2">The sequence shown here is derived from an EMBL/GenBank/DDBJ whole genome shotgun (WGS) entry which is preliminary data.</text>
</comment>
<dbReference type="EMBL" id="PKMI01000014">
    <property type="protein sequence ID" value="RBA18296.1"/>
    <property type="molecule type" value="Genomic_DNA"/>
</dbReference>
<accession>A0A365NC73</accession>
<evidence type="ECO:0000259" key="1">
    <source>
        <dbReference type="Pfam" id="PF06985"/>
    </source>
</evidence>
<dbReference type="Pfam" id="PF06985">
    <property type="entry name" value="HET"/>
    <property type="match status" value="1"/>
</dbReference>
<feature type="domain" description="Heterokaryon incompatibility" evidence="1">
    <location>
        <begin position="194"/>
        <end position="343"/>
    </location>
</feature>
<dbReference type="InterPro" id="IPR010730">
    <property type="entry name" value="HET"/>
</dbReference>
<evidence type="ECO:0000313" key="3">
    <source>
        <dbReference type="Proteomes" id="UP000251714"/>
    </source>
</evidence>
<dbReference type="PANTHER" id="PTHR33112">
    <property type="entry name" value="DOMAIN PROTEIN, PUTATIVE-RELATED"/>
    <property type="match status" value="1"/>
</dbReference>
<protein>
    <submittedName>
        <fullName evidence="2">Heterokaryon incompatibility protein</fullName>
    </submittedName>
</protein>
<sequence>MKVALCGNCKDFLQSNHNAKLRRLEDSREYERSASIILEAADSGCRLCETTVRKFRSLQSDLLSPSQTNDQPVRFQLLIRPYWNTNCQSPEEQDRPFLRISISQQQIEFRLWRVPEILATAGAAYDYHGTGSETSFAKAKEWFHECILEHDNCNGVNIPKNWIPSRLIDVGSRPPFPDTVKLRQTKDWQTSVQYAALSHCWGAVQPIKLLQKNVHTLMSGISTVDLPKTFRDAIYATRKFGLQYLWIDSLCIIQDSNEDWDFESSLMTHVYGGCLLNFAAASSRDCMGGLFQNRPSSYLGPCFVSVESQNDTFISYYQLWDQDIWPVEFESATLNKRAWVMQERMLSPRTLAFSKTQVFWECRCKRASEEFPSDFPIESFEMNQMYFKQPLLQNKLKVHALNRNADSRLGDDPIRRLSLAWHNLVMLYSTKDMTFEEDKLVAISGLAELFAAQMGTSYFAGLWKSTLLKDLLWEVDAEKSVTKRPLKYRAPSWSWASVECPVKYLPGWIKSNQVTVIDVKIQTVSQSQFGRVSGGYLQFQGRLFSDFYVGFQEGFRYFLKKRGQRGNKRVAYCMPDEPATFTDPQLEILCLPIGSYVDTTRALGEVYGCKGLMLITQRNQPRGYYKRLGTFEAFRDEFFKDPNNQVAIDRYVEGKEDMIVVL</sequence>
<organism evidence="2 3">
    <name type="scientific">Gibberella intermedia</name>
    <name type="common">Bulb rot disease fungus</name>
    <name type="synonym">Fusarium proliferatum</name>
    <dbReference type="NCBI Taxonomy" id="948311"/>
    <lineage>
        <taxon>Eukaryota</taxon>
        <taxon>Fungi</taxon>
        <taxon>Dikarya</taxon>
        <taxon>Ascomycota</taxon>
        <taxon>Pezizomycotina</taxon>
        <taxon>Sordariomycetes</taxon>
        <taxon>Hypocreomycetidae</taxon>
        <taxon>Hypocreales</taxon>
        <taxon>Nectriaceae</taxon>
        <taxon>Fusarium</taxon>
        <taxon>Fusarium fujikuroi species complex</taxon>
    </lineage>
</organism>
<reference evidence="2 3" key="1">
    <citation type="submission" date="2017-12" db="EMBL/GenBank/DDBJ databases">
        <title>Genome sequence of the mycotoxigenic crop pathogen Fusarium proliferatum, strain ITEM 2341 from Date Palm.</title>
        <authorList>
            <person name="Almiman B.F."/>
            <person name="Shittu T.A."/>
            <person name="Muthumeenakshi S."/>
            <person name="Baroncelli R."/>
            <person name="Sreenivasaprasada S."/>
        </authorList>
    </citation>
    <scope>NUCLEOTIDE SEQUENCE [LARGE SCALE GENOMIC DNA]</scope>
    <source>
        <strain evidence="2 3">ITEM 2341</strain>
    </source>
</reference>
<name>A0A365NC73_GIBIN</name>
<dbReference type="Proteomes" id="UP000251714">
    <property type="component" value="Unassembled WGS sequence"/>
</dbReference>
<proteinExistence type="predicted"/>
<dbReference type="AlphaFoldDB" id="A0A365NC73"/>
<evidence type="ECO:0000313" key="2">
    <source>
        <dbReference type="EMBL" id="RBA18296.1"/>
    </source>
</evidence>
<dbReference type="PANTHER" id="PTHR33112:SF10">
    <property type="entry name" value="TOL"/>
    <property type="match status" value="1"/>
</dbReference>
<gene>
    <name evidence="2" type="ORF">FPRO05_10591</name>
</gene>